<name>A0A426X3E6_ENSVE</name>
<organism evidence="1 2">
    <name type="scientific">Ensete ventricosum</name>
    <name type="common">Abyssinian banana</name>
    <name type="synonym">Musa ensete</name>
    <dbReference type="NCBI Taxonomy" id="4639"/>
    <lineage>
        <taxon>Eukaryota</taxon>
        <taxon>Viridiplantae</taxon>
        <taxon>Streptophyta</taxon>
        <taxon>Embryophyta</taxon>
        <taxon>Tracheophyta</taxon>
        <taxon>Spermatophyta</taxon>
        <taxon>Magnoliopsida</taxon>
        <taxon>Liliopsida</taxon>
        <taxon>Zingiberales</taxon>
        <taxon>Musaceae</taxon>
        <taxon>Ensete</taxon>
    </lineage>
</organism>
<comment type="caution">
    <text evidence="1">The sequence shown here is derived from an EMBL/GenBank/DDBJ whole genome shotgun (WGS) entry which is preliminary data.</text>
</comment>
<dbReference type="EMBL" id="AMZH03027775">
    <property type="protein sequence ID" value="RRT34002.1"/>
    <property type="molecule type" value="Genomic_DNA"/>
</dbReference>
<gene>
    <name evidence="1" type="ORF">B296_00053963</name>
</gene>
<accession>A0A426X3E6</accession>
<protein>
    <submittedName>
        <fullName evidence="1">Uncharacterized protein</fullName>
    </submittedName>
</protein>
<evidence type="ECO:0000313" key="2">
    <source>
        <dbReference type="Proteomes" id="UP000287651"/>
    </source>
</evidence>
<dbReference type="AlphaFoldDB" id="A0A426X3E6"/>
<reference evidence="1 2" key="1">
    <citation type="journal article" date="2014" name="Agronomy (Basel)">
        <title>A Draft Genome Sequence for Ensete ventricosum, the Drought-Tolerant Tree Against Hunger.</title>
        <authorList>
            <person name="Harrison J."/>
            <person name="Moore K.A."/>
            <person name="Paszkiewicz K."/>
            <person name="Jones T."/>
            <person name="Grant M."/>
            <person name="Ambacheew D."/>
            <person name="Muzemil S."/>
            <person name="Studholme D.J."/>
        </authorList>
    </citation>
    <scope>NUCLEOTIDE SEQUENCE [LARGE SCALE GENOMIC DNA]</scope>
</reference>
<evidence type="ECO:0000313" key="1">
    <source>
        <dbReference type="EMBL" id="RRT34002.1"/>
    </source>
</evidence>
<sequence length="59" mass="6905">MATWSQGKLRLVTQDVLEASWLRTRRDCTESPIPSEIVLMLWPQWTTGCCWPEHDTSRT</sequence>
<proteinExistence type="predicted"/>
<dbReference type="Proteomes" id="UP000287651">
    <property type="component" value="Unassembled WGS sequence"/>
</dbReference>